<evidence type="ECO:0000256" key="3">
    <source>
        <dbReference type="ARBA" id="ARBA00023125"/>
    </source>
</evidence>
<dbReference type="InterPro" id="IPR036388">
    <property type="entry name" value="WH-like_DNA-bd_sf"/>
</dbReference>
<sequence>MLNAAGGGMRAFGELEEQVMFQLWATDRPLQVREVRRMLAPERTLAHTTVMTVLDKLYRKGWLRREAAGRAYVYTPVMSRDSYTAALMHDAWSAAAGPATALVYFIEAMNPEQQSALRDALRVVSLGQEQGTGEEGRAGDPRDRPEGRAEPESLGQDEPRAG</sequence>
<dbReference type="Pfam" id="PF03965">
    <property type="entry name" value="Penicillinase_R"/>
    <property type="match status" value="1"/>
</dbReference>
<evidence type="ECO:0000256" key="5">
    <source>
        <dbReference type="SAM" id="MobiDB-lite"/>
    </source>
</evidence>
<dbReference type="Gene3D" id="1.10.10.10">
    <property type="entry name" value="Winged helix-like DNA-binding domain superfamily/Winged helix DNA-binding domain"/>
    <property type="match status" value="1"/>
</dbReference>
<gene>
    <name evidence="6" type="ORF">FHR37_000974</name>
</gene>
<evidence type="ECO:0000313" key="7">
    <source>
        <dbReference type="Proteomes" id="UP000533017"/>
    </source>
</evidence>
<evidence type="ECO:0000256" key="4">
    <source>
        <dbReference type="ARBA" id="ARBA00023163"/>
    </source>
</evidence>
<name>A0ABX2RZ56_9ACTN</name>
<accession>A0ABX2RZ56</accession>
<proteinExistence type="inferred from homology"/>
<evidence type="ECO:0000313" key="6">
    <source>
        <dbReference type="EMBL" id="NYH82123.1"/>
    </source>
</evidence>
<dbReference type="Gene3D" id="6.10.140.850">
    <property type="match status" value="1"/>
</dbReference>
<keyword evidence="7" id="KW-1185">Reference proteome</keyword>
<keyword evidence="2" id="KW-0805">Transcription regulation</keyword>
<keyword evidence="3" id="KW-0238">DNA-binding</keyword>
<feature type="region of interest" description="Disordered" evidence="5">
    <location>
        <begin position="123"/>
        <end position="162"/>
    </location>
</feature>
<dbReference type="SUPFAM" id="SSF46785">
    <property type="entry name" value="Winged helix' DNA-binding domain"/>
    <property type="match status" value="1"/>
</dbReference>
<comment type="caution">
    <text evidence="6">The sequence shown here is derived from an EMBL/GenBank/DDBJ whole genome shotgun (WGS) entry which is preliminary data.</text>
</comment>
<keyword evidence="4" id="KW-0804">Transcription</keyword>
<dbReference type="Proteomes" id="UP000533017">
    <property type="component" value="Unassembled WGS sequence"/>
</dbReference>
<dbReference type="InterPro" id="IPR005650">
    <property type="entry name" value="BlaI_family"/>
</dbReference>
<dbReference type="RefSeq" id="WP_237769067.1">
    <property type="nucleotide sequence ID" value="NZ_FOOI01000019.1"/>
</dbReference>
<organism evidence="6 7">
    <name type="scientific">Actinopolymorpha cephalotaxi</name>
    <dbReference type="NCBI Taxonomy" id="504797"/>
    <lineage>
        <taxon>Bacteria</taxon>
        <taxon>Bacillati</taxon>
        <taxon>Actinomycetota</taxon>
        <taxon>Actinomycetes</taxon>
        <taxon>Propionibacteriales</taxon>
        <taxon>Actinopolymorphaceae</taxon>
        <taxon>Actinopolymorpha</taxon>
    </lineage>
</organism>
<feature type="compositionally biased region" description="Basic and acidic residues" evidence="5">
    <location>
        <begin position="134"/>
        <end position="162"/>
    </location>
</feature>
<protein>
    <submittedName>
        <fullName evidence="6">Transcriptional regulator</fullName>
    </submittedName>
</protein>
<dbReference type="InterPro" id="IPR036390">
    <property type="entry name" value="WH_DNA-bd_sf"/>
</dbReference>
<reference evidence="6 7" key="1">
    <citation type="submission" date="2020-07" db="EMBL/GenBank/DDBJ databases">
        <title>Sequencing the genomes of 1000 actinobacteria strains.</title>
        <authorList>
            <person name="Klenk H.-P."/>
        </authorList>
    </citation>
    <scope>NUCLEOTIDE SEQUENCE [LARGE SCALE GENOMIC DNA]</scope>
    <source>
        <strain evidence="6 7">DSM 45117</strain>
    </source>
</reference>
<comment type="similarity">
    <text evidence="1">Belongs to the BlaI transcriptional regulatory family.</text>
</comment>
<evidence type="ECO:0000256" key="2">
    <source>
        <dbReference type="ARBA" id="ARBA00023015"/>
    </source>
</evidence>
<dbReference type="EMBL" id="JACBZA010000001">
    <property type="protein sequence ID" value="NYH82123.1"/>
    <property type="molecule type" value="Genomic_DNA"/>
</dbReference>
<evidence type="ECO:0000256" key="1">
    <source>
        <dbReference type="ARBA" id="ARBA00011046"/>
    </source>
</evidence>